<feature type="chain" id="PRO_5015702897" description="SCP domain-containing protein" evidence="1">
    <location>
        <begin position="18"/>
        <end position="166"/>
    </location>
</feature>
<protein>
    <recommendedName>
        <fullName evidence="2">SCP domain-containing protein</fullName>
    </recommendedName>
</protein>
<proteinExistence type="predicted"/>
<sequence length="166" mass="17573">MNTRILAALALCGAALAGCNTPQKAPSEAVPSFYQRLDQGASLDEQAALEMINAYRAKNGLAALELDPGLVAQARQRAGSVAATDTSTWGETPAIAAQKASLGSGRAERVSAGYRTLAEAFSGWRDSPPHNRVLLAPNGRRFGIAAVDRPGAKYRVYWDMIVESGR</sequence>
<evidence type="ECO:0000256" key="1">
    <source>
        <dbReference type="SAM" id="SignalP"/>
    </source>
</evidence>
<dbReference type="PANTHER" id="PTHR31157">
    <property type="entry name" value="SCP DOMAIN-CONTAINING PROTEIN"/>
    <property type="match status" value="1"/>
</dbReference>
<dbReference type="Pfam" id="PF00188">
    <property type="entry name" value="CAP"/>
    <property type="match status" value="1"/>
</dbReference>
<dbReference type="AlphaFoldDB" id="A0A2T1HSV4"/>
<evidence type="ECO:0000259" key="2">
    <source>
        <dbReference type="Pfam" id="PF00188"/>
    </source>
</evidence>
<dbReference type="Gene3D" id="3.40.33.10">
    <property type="entry name" value="CAP"/>
    <property type="match status" value="1"/>
</dbReference>
<dbReference type="EMBL" id="PVZS01000011">
    <property type="protein sequence ID" value="PSC04730.1"/>
    <property type="molecule type" value="Genomic_DNA"/>
</dbReference>
<accession>A0A2T1HSV4</accession>
<dbReference type="SUPFAM" id="SSF55797">
    <property type="entry name" value="PR-1-like"/>
    <property type="match status" value="1"/>
</dbReference>
<feature type="domain" description="SCP" evidence="2">
    <location>
        <begin position="49"/>
        <end position="158"/>
    </location>
</feature>
<comment type="caution">
    <text evidence="3">The sequence shown here is derived from an EMBL/GenBank/DDBJ whole genome shotgun (WGS) entry which is preliminary data.</text>
</comment>
<dbReference type="RefSeq" id="WP_106337156.1">
    <property type="nucleotide sequence ID" value="NZ_PVZS01000011.1"/>
</dbReference>
<name>A0A2T1HSV4_9HYPH</name>
<dbReference type="PANTHER" id="PTHR31157:SF1">
    <property type="entry name" value="SCP DOMAIN-CONTAINING PROTEIN"/>
    <property type="match status" value="1"/>
</dbReference>
<reference evidence="4" key="1">
    <citation type="submission" date="2018-03" db="EMBL/GenBank/DDBJ databases">
        <authorList>
            <person name="Sun L."/>
            <person name="Liu H."/>
            <person name="Chen W."/>
            <person name="Huang K."/>
            <person name="Liu W."/>
            <person name="Gao X."/>
        </authorList>
    </citation>
    <scope>NUCLEOTIDE SEQUENCE [LARGE SCALE GENOMIC DNA]</scope>
    <source>
        <strain evidence="4">SH9</strain>
    </source>
</reference>
<dbReference type="OrthoDB" id="7852865at2"/>
<keyword evidence="4" id="KW-1185">Reference proteome</keyword>
<evidence type="ECO:0000313" key="3">
    <source>
        <dbReference type="EMBL" id="PSC04730.1"/>
    </source>
</evidence>
<dbReference type="CDD" id="cd05379">
    <property type="entry name" value="CAP_bacterial"/>
    <property type="match status" value="1"/>
</dbReference>
<gene>
    <name evidence="3" type="ORF">SLNSH_11550</name>
</gene>
<dbReference type="Proteomes" id="UP000239772">
    <property type="component" value="Unassembled WGS sequence"/>
</dbReference>
<dbReference type="InterPro" id="IPR014044">
    <property type="entry name" value="CAP_dom"/>
</dbReference>
<organism evidence="3 4">
    <name type="scientific">Alsobacter soli</name>
    <dbReference type="NCBI Taxonomy" id="2109933"/>
    <lineage>
        <taxon>Bacteria</taxon>
        <taxon>Pseudomonadati</taxon>
        <taxon>Pseudomonadota</taxon>
        <taxon>Alphaproteobacteria</taxon>
        <taxon>Hyphomicrobiales</taxon>
        <taxon>Alsobacteraceae</taxon>
        <taxon>Alsobacter</taxon>
    </lineage>
</organism>
<evidence type="ECO:0000313" key="4">
    <source>
        <dbReference type="Proteomes" id="UP000239772"/>
    </source>
</evidence>
<dbReference type="InterPro" id="IPR035940">
    <property type="entry name" value="CAP_sf"/>
</dbReference>
<dbReference type="PROSITE" id="PS51257">
    <property type="entry name" value="PROKAR_LIPOPROTEIN"/>
    <property type="match status" value="1"/>
</dbReference>
<keyword evidence="1" id="KW-0732">Signal</keyword>
<feature type="signal peptide" evidence="1">
    <location>
        <begin position="1"/>
        <end position="17"/>
    </location>
</feature>